<dbReference type="PANTHER" id="PTHR13477">
    <property type="entry name" value="MITOCHONDRIAL 39S RIBOSOMAL PROTEIN L49"/>
    <property type="match status" value="1"/>
</dbReference>
<reference evidence="10" key="1">
    <citation type="submission" date="2016-06" db="UniProtKB">
        <authorList>
            <consortium name="WormBaseParasite"/>
        </authorList>
    </citation>
    <scope>IDENTIFICATION</scope>
</reference>
<comment type="subcellular location">
    <subcellularLocation>
        <location evidence="1">Mitochondrion</location>
    </subcellularLocation>
</comment>
<dbReference type="EMBL" id="UZAN01061821">
    <property type="protein sequence ID" value="VDP93080.1"/>
    <property type="molecule type" value="Genomic_DNA"/>
</dbReference>
<sequence length="170" mass="19732">MFRVTPLSSVRFGHDCASSLNKLFSRGIRSVNIRWWPTLENPWVEKATNENIPKLIPDEKRVEYETSREEFKWVEKVLPKKIIPPAPSNIETPTPSGWIAPNAELSSKYPYSVRRTKNHMLPIYYEEKQRKLAEQAHGIRQLTVIKHINGDMWVSNYNRVEVDGALNCAN</sequence>
<keyword evidence="4" id="KW-0496">Mitochondrion</keyword>
<protein>
    <recommendedName>
        <fullName evidence="6">Large ribosomal subunit protein mL49</fullName>
    </recommendedName>
    <alternativeName>
        <fullName evidence="7">39S ribosomal protein L49, mitochondrial</fullName>
    </alternativeName>
</protein>
<evidence type="ECO:0000256" key="3">
    <source>
        <dbReference type="ARBA" id="ARBA00022980"/>
    </source>
</evidence>
<dbReference type="WBParaSite" id="ECPE_0001584801-mRNA-1">
    <property type="protein sequence ID" value="ECPE_0001584801-mRNA-1"/>
    <property type="gene ID" value="ECPE_0001584801"/>
</dbReference>
<dbReference type="Gene3D" id="3.30.780.10">
    <property type="entry name" value="SUI1-like domain"/>
    <property type="match status" value="1"/>
</dbReference>
<gene>
    <name evidence="8" type="ORF">ECPE_LOCUS15808</name>
</gene>
<evidence type="ECO:0000256" key="2">
    <source>
        <dbReference type="ARBA" id="ARBA00005677"/>
    </source>
</evidence>
<evidence type="ECO:0000313" key="10">
    <source>
        <dbReference type="WBParaSite" id="ECPE_0001584801-mRNA-1"/>
    </source>
</evidence>
<keyword evidence="5" id="KW-0687">Ribonucleoprotein</keyword>
<accession>A0A183B9C3</accession>
<keyword evidence="3" id="KW-0689">Ribosomal protein</keyword>
<reference evidence="8 9" key="2">
    <citation type="submission" date="2018-11" db="EMBL/GenBank/DDBJ databases">
        <authorList>
            <consortium name="Pathogen Informatics"/>
        </authorList>
    </citation>
    <scope>NUCLEOTIDE SEQUENCE [LARGE SCALE GENOMIC DNA]</scope>
    <source>
        <strain evidence="8 9">Egypt</strain>
    </source>
</reference>
<keyword evidence="9" id="KW-1185">Reference proteome</keyword>
<dbReference type="AlphaFoldDB" id="A0A183B9C3"/>
<dbReference type="Proteomes" id="UP000272942">
    <property type="component" value="Unassembled WGS sequence"/>
</dbReference>
<dbReference type="InterPro" id="IPR007740">
    <property type="entry name" value="Ribosomal_mL49"/>
</dbReference>
<organism evidence="10">
    <name type="scientific">Echinostoma caproni</name>
    <dbReference type="NCBI Taxonomy" id="27848"/>
    <lineage>
        <taxon>Eukaryota</taxon>
        <taxon>Metazoa</taxon>
        <taxon>Spiralia</taxon>
        <taxon>Lophotrochozoa</taxon>
        <taxon>Platyhelminthes</taxon>
        <taxon>Trematoda</taxon>
        <taxon>Digenea</taxon>
        <taxon>Plagiorchiida</taxon>
        <taxon>Echinostomata</taxon>
        <taxon>Echinostomatoidea</taxon>
        <taxon>Echinostomatidae</taxon>
        <taxon>Echinostoma</taxon>
    </lineage>
</organism>
<dbReference type="GO" id="GO:0003735">
    <property type="term" value="F:structural constituent of ribosome"/>
    <property type="evidence" value="ECO:0007669"/>
    <property type="project" value="InterPro"/>
</dbReference>
<comment type="similarity">
    <text evidence="2">Belongs to the mitochondrion-specific ribosomal protein mL49 family.</text>
</comment>
<dbReference type="OrthoDB" id="19439at2759"/>
<evidence type="ECO:0000256" key="4">
    <source>
        <dbReference type="ARBA" id="ARBA00023128"/>
    </source>
</evidence>
<proteinExistence type="inferred from homology"/>
<evidence type="ECO:0000256" key="1">
    <source>
        <dbReference type="ARBA" id="ARBA00004173"/>
    </source>
</evidence>
<dbReference type="PANTHER" id="PTHR13477:SF0">
    <property type="entry name" value="LARGE RIBOSOMAL SUBUNIT PROTEIN ML49"/>
    <property type="match status" value="1"/>
</dbReference>
<dbReference type="GO" id="GO:0006412">
    <property type="term" value="P:translation"/>
    <property type="evidence" value="ECO:0007669"/>
    <property type="project" value="InterPro"/>
</dbReference>
<evidence type="ECO:0000256" key="7">
    <source>
        <dbReference type="ARBA" id="ARBA00035545"/>
    </source>
</evidence>
<evidence type="ECO:0000256" key="6">
    <source>
        <dbReference type="ARBA" id="ARBA00035191"/>
    </source>
</evidence>
<evidence type="ECO:0000313" key="9">
    <source>
        <dbReference type="Proteomes" id="UP000272942"/>
    </source>
</evidence>
<dbReference type="GO" id="GO:0005762">
    <property type="term" value="C:mitochondrial large ribosomal subunit"/>
    <property type="evidence" value="ECO:0007669"/>
    <property type="project" value="TreeGrafter"/>
</dbReference>
<evidence type="ECO:0000313" key="8">
    <source>
        <dbReference type="EMBL" id="VDP93080.1"/>
    </source>
</evidence>
<name>A0A183B9C3_9TREM</name>
<dbReference type="Pfam" id="PF05046">
    <property type="entry name" value="Img2"/>
    <property type="match status" value="1"/>
</dbReference>
<evidence type="ECO:0000256" key="5">
    <source>
        <dbReference type="ARBA" id="ARBA00023274"/>
    </source>
</evidence>